<gene>
    <name evidence="1" type="ORF">JI741_28805</name>
</gene>
<evidence type="ECO:0000313" key="2">
    <source>
        <dbReference type="Proteomes" id="UP000613030"/>
    </source>
</evidence>
<dbReference type="Gene3D" id="2.60.40.2030">
    <property type="match status" value="1"/>
</dbReference>
<accession>A0ABS1L104</accession>
<dbReference type="EMBL" id="JAERRB010000015">
    <property type="protein sequence ID" value="MBL0745265.1"/>
    <property type="molecule type" value="Genomic_DNA"/>
</dbReference>
<dbReference type="InterPro" id="IPR038081">
    <property type="entry name" value="CalX-like_sf"/>
</dbReference>
<organism evidence="1 2">
    <name type="scientific">Chryseolinea lacunae</name>
    <dbReference type="NCBI Taxonomy" id="2801331"/>
    <lineage>
        <taxon>Bacteria</taxon>
        <taxon>Pseudomonadati</taxon>
        <taxon>Bacteroidota</taxon>
        <taxon>Cytophagia</taxon>
        <taxon>Cytophagales</taxon>
        <taxon>Fulvivirgaceae</taxon>
        <taxon>Chryseolinea</taxon>
    </lineage>
</organism>
<name>A0ABS1L104_9BACT</name>
<comment type="caution">
    <text evidence="1">The sequence shown here is derived from an EMBL/GenBank/DDBJ whole genome shotgun (WGS) entry which is preliminary data.</text>
</comment>
<dbReference type="SUPFAM" id="SSF141072">
    <property type="entry name" value="CalX-like"/>
    <property type="match status" value="1"/>
</dbReference>
<reference evidence="1 2" key="1">
    <citation type="submission" date="2021-01" db="EMBL/GenBank/DDBJ databases">
        <title>Chryseolinea sp. Jin1 Genome sequencing and assembly.</title>
        <authorList>
            <person name="Kim I."/>
        </authorList>
    </citation>
    <scope>NUCLEOTIDE SEQUENCE [LARGE SCALE GENOMIC DNA]</scope>
    <source>
        <strain evidence="1 2">Jin1</strain>
    </source>
</reference>
<evidence type="ECO:0008006" key="3">
    <source>
        <dbReference type="Google" id="ProtNLM"/>
    </source>
</evidence>
<evidence type="ECO:0000313" key="1">
    <source>
        <dbReference type="EMBL" id="MBL0745265.1"/>
    </source>
</evidence>
<proteinExistence type="predicted"/>
<sequence length="265" mass="29283">MMRNTTIRNLCLTLVALAALVWSCETERVIFEGPYHVRFSDTVQVLKESYSKPLQVEVHLVGPQLADDITATYTVSGTAREGIDYTIVGTRGVVKIAKQNSFGYITVQLINNANNILRSQNLVFTLNTTSNDEIQVGQAGSTIGKKFMLTIQDDCILGGSYSGIKNELTVPVTGISIVSTDCETYTLSNWDIGVFQFSRERDLTFVDNGDNTLTIPDQEETTLLADSATINGSGFVNPLTREINMKVKLVDYKGQPEFSFKLVRD</sequence>
<dbReference type="Proteomes" id="UP000613030">
    <property type="component" value="Unassembled WGS sequence"/>
</dbReference>
<protein>
    <recommendedName>
        <fullName evidence="3">DUF4843 domain-containing protein</fullName>
    </recommendedName>
</protein>
<dbReference type="RefSeq" id="WP_202015610.1">
    <property type="nucleotide sequence ID" value="NZ_JAERRB010000015.1"/>
</dbReference>
<keyword evidence="2" id="KW-1185">Reference proteome</keyword>